<proteinExistence type="predicted"/>
<name>A0A1H3JPC0_9RHOB</name>
<sequence>MRVFGLSVIVAGCACAASAFTAVNGINAFTEGGDARFEVISERGSGPREIWCAAAQYARVVLGEAPNTRIYIARAMGPSPQHNTKNSVSFTTQPDSTLASGPRPGDGGNYSVSLKTTGFSLRLAHAEGFCPRIIEEWLD</sequence>
<dbReference type="Proteomes" id="UP000199026">
    <property type="component" value="Unassembled WGS sequence"/>
</dbReference>
<dbReference type="STRING" id="576131.SAMN05444486_10292"/>
<evidence type="ECO:0000256" key="1">
    <source>
        <dbReference type="SAM" id="MobiDB-lite"/>
    </source>
</evidence>
<dbReference type="OrthoDB" id="7862366at2"/>
<feature type="region of interest" description="Disordered" evidence="1">
    <location>
        <begin position="77"/>
        <end position="109"/>
    </location>
</feature>
<feature type="compositionally biased region" description="Polar residues" evidence="1">
    <location>
        <begin position="80"/>
        <end position="99"/>
    </location>
</feature>
<dbReference type="PROSITE" id="PS51257">
    <property type="entry name" value="PROKAR_LIPOPROTEIN"/>
    <property type="match status" value="1"/>
</dbReference>
<accession>A0A1H3JPC0</accession>
<evidence type="ECO:0008006" key="5">
    <source>
        <dbReference type="Google" id="ProtNLM"/>
    </source>
</evidence>
<feature type="signal peptide" evidence="2">
    <location>
        <begin position="1"/>
        <end position="21"/>
    </location>
</feature>
<protein>
    <recommendedName>
        <fullName evidence="5">Lipoprotein</fullName>
    </recommendedName>
</protein>
<organism evidence="3 4">
    <name type="scientific">Lentibacter algarum</name>
    <dbReference type="NCBI Taxonomy" id="576131"/>
    <lineage>
        <taxon>Bacteria</taxon>
        <taxon>Pseudomonadati</taxon>
        <taxon>Pseudomonadota</taxon>
        <taxon>Alphaproteobacteria</taxon>
        <taxon>Rhodobacterales</taxon>
        <taxon>Roseobacteraceae</taxon>
        <taxon>Lentibacter</taxon>
    </lineage>
</organism>
<dbReference type="GeneID" id="78124170"/>
<reference evidence="3 4" key="1">
    <citation type="submission" date="2016-10" db="EMBL/GenBank/DDBJ databases">
        <authorList>
            <person name="de Groot N.N."/>
        </authorList>
    </citation>
    <scope>NUCLEOTIDE SEQUENCE [LARGE SCALE GENOMIC DNA]</scope>
    <source>
        <strain evidence="3 4">DSM 24677</strain>
    </source>
</reference>
<evidence type="ECO:0000313" key="3">
    <source>
        <dbReference type="EMBL" id="SDY41783.1"/>
    </source>
</evidence>
<gene>
    <name evidence="3" type="ORF">SAMN05444486_10292</name>
</gene>
<evidence type="ECO:0000313" key="4">
    <source>
        <dbReference type="Proteomes" id="UP000199026"/>
    </source>
</evidence>
<keyword evidence="4" id="KW-1185">Reference proteome</keyword>
<dbReference type="RefSeq" id="WP_089889323.1">
    <property type="nucleotide sequence ID" value="NZ_CALJFH010000029.1"/>
</dbReference>
<dbReference type="AlphaFoldDB" id="A0A1H3JPC0"/>
<dbReference type="EMBL" id="FNPR01000002">
    <property type="protein sequence ID" value="SDY41783.1"/>
    <property type="molecule type" value="Genomic_DNA"/>
</dbReference>
<keyword evidence="2" id="KW-0732">Signal</keyword>
<evidence type="ECO:0000256" key="2">
    <source>
        <dbReference type="SAM" id="SignalP"/>
    </source>
</evidence>
<feature type="chain" id="PRO_5011507574" description="Lipoprotein" evidence="2">
    <location>
        <begin position="22"/>
        <end position="139"/>
    </location>
</feature>